<dbReference type="PANTHER" id="PTHR12599">
    <property type="entry name" value="PTERIN-4-ALPHA-CARBINOLAMINE DEHYDRATASE"/>
    <property type="match status" value="1"/>
</dbReference>
<dbReference type="EMBL" id="VOSL01000043">
    <property type="protein sequence ID" value="TXD36844.1"/>
    <property type="molecule type" value="Genomic_DNA"/>
</dbReference>
<evidence type="ECO:0000256" key="1">
    <source>
        <dbReference type="ARBA" id="ARBA00001554"/>
    </source>
</evidence>
<dbReference type="NCBIfam" id="NF002017">
    <property type="entry name" value="PRK00823.1-2"/>
    <property type="match status" value="1"/>
</dbReference>
<accession>A0A5C6XHA3</accession>
<dbReference type="PANTHER" id="PTHR12599:SF0">
    <property type="entry name" value="PTERIN-4-ALPHA-CARBINOLAMINE DEHYDRATASE"/>
    <property type="match status" value="1"/>
</dbReference>
<proteinExistence type="inferred from homology"/>
<dbReference type="GO" id="GO:0006729">
    <property type="term" value="P:tetrahydrobiopterin biosynthetic process"/>
    <property type="evidence" value="ECO:0007669"/>
    <property type="project" value="InterPro"/>
</dbReference>
<dbReference type="EMBL" id="VOSL01000043">
    <property type="protein sequence ID" value="TXD36846.1"/>
    <property type="molecule type" value="Genomic_DNA"/>
</dbReference>
<reference evidence="5 7" key="1">
    <citation type="submission" date="2019-08" db="EMBL/GenBank/DDBJ databases">
        <title>Bradymonadales sp. TMQ2.</title>
        <authorList>
            <person name="Liang Q."/>
        </authorList>
    </citation>
    <scope>NUCLEOTIDE SEQUENCE [LARGE SCALE GENOMIC DNA]</scope>
    <source>
        <strain evidence="5 7">TMQ2</strain>
    </source>
</reference>
<dbReference type="OrthoDB" id="15077at2"/>
<dbReference type="InterPro" id="IPR036428">
    <property type="entry name" value="PCD_sf"/>
</dbReference>
<dbReference type="GO" id="GO:0008124">
    <property type="term" value="F:4-alpha-hydroxytetrahydrobiopterin dehydratase activity"/>
    <property type="evidence" value="ECO:0007669"/>
    <property type="project" value="UniProtKB-UniRule"/>
</dbReference>
<evidence type="ECO:0000313" key="6">
    <source>
        <dbReference type="EMBL" id="TXD36846.1"/>
    </source>
</evidence>
<evidence type="ECO:0000313" key="5">
    <source>
        <dbReference type="EMBL" id="TXD36844.1"/>
    </source>
</evidence>
<dbReference type="InterPro" id="IPR001533">
    <property type="entry name" value="Pterin_deHydtase"/>
</dbReference>
<comment type="catalytic activity">
    <reaction evidence="1 4">
        <text>(4aS,6R)-4a-hydroxy-L-erythro-5,6,7,8-tetrahydrobiopterin = (6R)-L-erythro-6,7-dihydrobiopterin + H2O</text>
        <dbReference type="Rhea" id="RHEA:11920"/>
        <dbReference type="ChEBI" id="CHEBI:15377"/>
        <dbReference type="ChEBI" id="CHEBI:15642"/>
        <dbReference type="ChEBI" id="CHEBI:43120"/>
        <dbReference type="EC" id="4.2.1.96"/>
    </reaction>
</comment>
<dbReference type="Pfam" id="PF01329">
    <property type="entry name" value="Pterin_4a"/>
    <property type="match status" value="1"/>
</dbReference>
<dbReference type="RefSeq" id="WP_146974159.1">
    <property type="nucleotide sequence ID" value="NZ_VOSL01000043.1"/>
</dbReference>
<dbReference type="HAMAP" id="MF_00434">
    <property type="entry name" value="Pterin_4_alpha"/>
    <property type="match status" value="1"/>
</dbReference>
<dbReference type="AlphaFoldDB" id="A0A5C6XHA3"/>
<gene>
    <name evidence="5" type="ORF">FRC96_08985</name>
    <name evidence="6" type="ORF">FRC96_08995</name>
</gene>
<evidence type="ECO:0000313" key="7">
    <source>
        <dbReference type="Proteomes" id="UP000321046"/>
    </source>
</evidence>
<dbReference type="Proteomes" id="UP000321046">
    <property type="component" value="Unassembled WGS sequence"/>
</dbReference>
<dbReference type="EC" id="4.2.1.96" evidence="4"/>
<organism evidence="5 7">
    <name type="scientific">Lujinxingia vulgaris</name>
    <dbReference type="NCBI Taxonomy" id="2600176"/>
    <lineage>
        <taxon>Bacteria</taxon>
        <taxon>Deltaproteobacteria</taxon>
        <taxon>Bradymonadales</taxon>
        <taxon>Lujinxingiaceae</taxon>
        <taxon>Lujinxingia</taxon>
    </lineage>
</organism>
<comment type="caution">
    <text evidence="5">The sequence shown here is derived from an EMBL/GenBank/DDBJ whole genome shotgun (WGS) entry which is preliminary data.</text>
</comment>
<evidence type="ECO:0000256" key="2">
    <source>
        <dbReference type="ARBA" id="ARBA00006472"/>
    </source>
</evidence>
<protein>
    <recommendedName>
        <fullName evidence="4">Putative pterin-4-alpha-carbinolamine dehydratase</fullName>
        <shortName evidence="4">PHS</shortName>
        <ecNumber evidence="4">4.2.1.96</ecNumber>
    </recommendedName>
    <alternativeName>
        <fullName evidence="4">4-alpha-hydroxy-tetrahydropterin dehydratase</fullName>
    </alternativeName>
    <alternativeName>
        <fullName evidence="4">Pterin carbinolamine dehydratase</fullName>
        <shortName evidence="4">PCD</shortName>
    </alternativeName>
</protein>
<dbReference type="SUPFAM" id="SSF55248">
    <property type="entry name" value="PCD-like"/>
    <property type="match status" value="1"/>
</dbReference>
<keyword evidence="3 4" id="KW-0456">Lyase</keyword>
<sequence>MSAALLDDSTIQSRLQKLSGWQREGDAIKRELHFDSFMDAIAFINRIAPLADDADHHPEIFNVYDRVELTLTTHDAGGLTTKDFDLAEAIDAVVD</sequence>
<comment type="similarity">
    <text evidence="2 4">Belongs to the pterin-4-alpha-carbinolamine dehydratase family.</text>
</comment>
<name>A0A5C6XHA3_9DELT</name>
<evidence type="ECO:0000256" key="3">
    <source>
        <dbReference type="ARBA" id="ARBA00023239"/>
    </source>
</evidence>
<dbReference type="Gene3D" id="3.30.1360.20">
    <property type="entry name" value="Transcriptional coactivator/pterin dehydratase"/>
    <property type="match status" value="1"/>
</dbReference>
<evidence type="ECO:0000256" key="4">
    <source>
        <dbReference type="HAMAP-Rule" id="MF_00434"/>
    </source>
</evidence>